<gene>
    <name evidence="11" type="primary">carS</name>
    <name evidence="12" type="ORF">CM19_10460</name>
</gene>
<dbReference type="Pfam" id="PF01864">
    <property type="entry name" value="CarS-like"/>
    <property type="match status" value="1"/>
</dbReference>
<evidence type="ECO:0000256" key="5">
    <source>
        <dbReference type="ARBA" id="ARBA00022842"/>
    </source>
</evidence>
<keyword evidence="4 11" id="KW-0812">Transmembrane</keyword>
<dbReference type="PANTHER" id="PTHR39650:SF1">
    <property type="entry name" value="CDP-ARCHAEOL SYNTHASE"/>
    <property type="match status" value="1"/>
</dbReference>
<evidence type="ECO:0000256" key="6">
    <source>
        <dbReference type="ARBA" id="ARBA00022989"/>
    </source>
</evidence>
<evidence type="ECO:0000256" key="8">
    <source>
        <dbReference type="ARBA" id="ARBA00023136"/>
    </source>
</evidence>
<feature type="transmembrane region" description="Helical" evidence="11">
    <location>
        <begin position="6"/>
        <end position="27"/>
    </location>
</feature>
<dbReference type="GO" id="GO:0005886">
    <property type="term" value="C:plasma membrane"/>
    <property type="evidence" value="ECO:0007669"/>
    <property type="project" value="UniProtKB-SubCell"/>
</dbReference>
<dbReference type="AlphaFoldDB" id="A0A031LL72"/>
<dbReference type="HAMAP" id="MF_01117">
    <property type="entry name" value="CDP_archaeol_synth"/>
    <property type="match status" value="1"/>
</dbReference>
<keyword evidence="1 11" id="KW-1003">Cell membrane</keyword>
<dbReference type="UniPathway" id="UPA00940"/>
<evidence type="ECO:0000256" key="3">
    <source>
        <dbReference type="ARBA" id="ARBA00022679"/>
    </source>
</evidence>
<dbReference type="InterPro" id="IPR002726">
    <property type="entry name" value="CarS_archaea"/>
</dbReference>
<protein>
    <recommendedName>
        <fullName evidence="11">CDP-archaeol synthase</fullName>
        <ecNumber evidence="11">2.7.7.67</ecNumber>
    </recommendedName>
    <alternativeName>
        <fullName evidence="11">CDP-2,3-bis-(O-geranylgeranyl)-sn-glycerol synthase</fullName>
    </alternativeName>
</protein>
<reference evidence="12 13" key="1">
    <citation type="submission" date="2014-03" db="EMBL/GenBank/DDBJ databases">
        <title>Draft genome sequence of the novel thermoacidophilic archaea Acidianus copahuensis ALE1 strain, isolated from Copahue volcanic area in Neuquen Argentina.</title>
        <authorList>
            <person name="Urbieta M.S."/>
            <person name="Rascovan N."/>
            <person name="Castro C."/>
            <person name="Revale S."/>
            <person name="Giaveno M.A."/>
            <person name="Vazquez M.P."/>
            <person name="Donati E.R."/>
        </authorList>
    </citation>
    <scope>NUCLEOTIDE SEQUENCE [LARGE SCALE GENOMIC DNA]</scope>
    <source>
        <strain evidence="12 13">ALE1</strain>
    </source>
</reference>
<dbReference type="EMBL" id="JFZT01000050">
    <property type="protein sequence ID" value="EZQ02404.1"/>
    <property type="molecule type" value="Genomic_DNA"/>
</dbReference>
<keyword evidence="6 11" id="KW-1133">Transmembrane helix</keyword>
<comment type="catalytic activity">
    <reaction evidence="11">
        <text>2,3-bis-O-(geranylgeranyl)-sn-glycerol 1-phosphate + CTP + H(+) = CDP-2,3-bis-O-(geranylgeranyl)-sn-glycerol + diphosphate</text>
        <dbReference type="Rhea" id="RHEA:25690"/>
        <dbReference type="ChEBI" id="CHEBI:15378"/>
        <dbReference type="ChEBI" id="CHEBI:33019"/>
        <dbReference type="ChEBI" id="CHEBI:37563"/>
        <dbReference type="ChEBI" id="CHEBI:58837"/>
        <dbReference type="ChEBI" id="CHEBI:58838"/>
        <dbReference type="EC" id="2.7.7.67"/>
    </reaction>
</comment>
<feature type="transmembrane region" description="Helical" evidence="11">
    <location>
        <begin position="78"/>
        <end position="98"/>
    </location>
</feature>
<dbReference type="OrthoDB" id="45383at2157"/>
<organism evidence="12 13">
    <name type="scientific">Candidatus Acidianus copahuensis</name>
    <dbReference type="NCBI Taxonomy" id="1160895"/>
    <lineage>
        <taxon>Archaea</taxon>
        <taxon>Thermoproteota</taxon>
        <taxon>Thermoprotei</taxon>
        <taxon>Sulfolobales</taxon>
        <taxon>Sulfolobaceae</taxon>
        <taxon>Acidianus</taxon>
    </lineage>
</organism>
<evidence type="ECO:0000313" key="13">
    <source>
        <dbReference type="Proteomes" id="UP000024332"/>
    </source>
</evidence>
<name>A0A031LL72_9CREN</name>
<evidence type="ECO:0000256" key="2">
    <source>
        <dbReference type="ARBA" id="ARBA00022516"/>
    </source>
</evidence>
<keyword evidence="10 11" id="KW-1208">Phospholipid metabolism</keyword>
<dbReference type="STRING" id="1160895.CM19_10460"/>
<dbReference type="GO" id="GO:0043338">
    <property type="term" value="F:CDP-2,3-bis-(O-geranylgeranyl)-sn-glycerol synthase activity"/>
    <property type="evidence" value="ECO:0007669"/>
    <property type="project" value="UniProtKB-EC"/>
</dbReference>
<comment type="caution">
    <text evidence="12">The sequence shown here is derived from an EMBL/GenBank/DDBJ whole genome shotgun (WGS) entry which is preliminary data.</text>
</comment>
<keyword evidence="5 11" id="KW-0460">Magnesium</keyword>
<evidence type="ECO:0000256" key="9">
    <source>
        <dbReference type="ARBA" id="ARBA00023209"/>
    </source>
</evidence>
<keyword evidence="9 11" id="KW-0594">Phospholipid biosynthesis</keyword>
<proteinExistence type="inferred from homology"/>
<feature type="transmembrane region" description="Helical" evidence="11">
    <location>
        <begin position="52"/>
        <end position="72"/>
    </location>
</feature>
<keyword evidence="7 11" id="KW-0443">Lipid metabolism</keyword>
<dbReference type="InterPro" id="IPR032690">
    <property type="entry name" value="CarS"/>
</dbReference>
<evidence type="ECO:0000256" key="7">
    <source>
        <dbReference type="ARBA" id="ARBA00023098"/>
    </source>
</evidence>
<feature type="transmembrane region" description="Helical" evidence="11">
    <location>
        <begin position="135"/>
        <end position="157"/>
    </location>
</feature>
<comment type="subcellular location">
    <subcellularLocation>
        <location evidence="11">Cell membrane</location>
        <topology evidence="11">Multi-pass membrane protein</topology>
    </subcellularLocation>
</comment>
<keyword evidence="2 11" id="KW-0444">Lipid biosynthesis</keyword>
<evidence type="ECO:0000313" key="12">
    <source>
        <dbReference type="EMBL" id="EZQ02404.1"/>
    </source>
</evidence>
<dbReference type="Proteomes" id="UP000024332">
    <property type="component" value="Unassembled WGS sequence"/>
</dbReference>
<keyword evidence="3 11" id="KW-0808">Transferase</keyword>
<comment type="pathway">
    <text evidence="11">Membrane lipid metabolism; glycerophospholipid metabolism.</text>
</comment>
<comment type="function">
    <text evidence="11">Catalyzes the formation of CDP-2,3-bis-(O-geranylgeranyl)-sn-glycerol (CDP-archaeol) from 2,3-bis-(O-geranylgeranyl)-sn-glycerol 1-phosphate (DGGGP) and CTP. This reaction is the third ether-bond-formation step in the biosynthesis of archaeal membrane lipids.</text>
</comment>
<comment type="similarity">
    <text evidence="11">Belongs to the CDP-archaeol synthase family.</text>
</comment>
<dbReference type="NCBIfam" id="NF003114">
    <property type="entry name" value="PRK04032.1"/>
    <property type="match status" value="1"/>
</dbReference>
<dbReference type="PANTHER" id="PTHR39650">
    <property type="entry name" value="CDP-ARCHAEOL SYNTHASE"/>
    <property type="match status" value="1"/>
</dbReference>
<evidence type="ECO:0000256" key="4">
    <source>
        <dbReference type="ARBA" id="ARBA00022692"/>
    </source>
</evidence>
<dbReference type="RefSeq" id="WP_048100296.1">
    <property type="nucleotide sequence ID" value="NZ_JFZT01000050.1"/>
</dbReference>
<accession>A0A031LL72</accession>
<dbReference type="EC" id="2.7.7.67" evidence="11"/>
<evidence type="ECO:0000256" key="11">
    <source>
        <dbReference type="HAMAP-Rule" id="MF_01117"/>
    </source>
</evidence>
<dbReference type="GO" id="GO:0046474">
    <property type="term" value="P:glycerophospholipid biosynthetic process"/>
    <property type="evidence" value="ECO:0007669"/>
    <property type="project" value="UniProtKB-UniRule"/>
</dbReference>
<evidence type="ECO:0000256" key="10">
    <source>
        <dbReference type="ARBA" id="ARBA00023264"/>
    </source>
</evidence>
<keyword evidence="8 11" id="KW-0472">Membrane</keyword>
<comment type="cofactor">
    <cofactor evidence="11">
        <name>Mg(2+)</name>
        <dbReference type="ChEBI" id="CHEBI:18420"/>
    </cofactor>
</comment>
<keyword evidence="13" id="KW-1185">Reference proteome</keyword>
<sequence length="166" mass="18470">MQIIYNLLFGLIIYLPAFVANGTAPFIREGTPIDRRKNFNDGRRILGDGKTFEGLLVGVTFGTTLGGIISRFLGIDWIFYSAIISASALFGDMLGAFIKRRLNIPRGGRALGLDQLDFILGASLAIFGLRISVTIYQFLFVAFVAFILHILTNYIAYRLKIKSVPW</sequence>
<evidence type="ECO:0000256" key="1">
    <source>
        <dbReference type="ARBA" id="ARBA00022475"/>
    </source>
</evidence>